<evidence type="ECO:0000256" key="1">
    <source>
        <dbReference type="ARBA" id="ARBA00023015"/>
    </source>
</evidence>
<evidence type="ECO:0000259" key="4">
    <source>
        <dbReference type="PROSITE" id="PS50949"/>
    </source>
</evidence>
<evidence type="ECO:0000256" key="3">
    <source>
        <dbReference type="ARBA" id="ARBA00023163"/>
    </source>
</evidence>
<evidence type="ECO:0000313" key="5">
    <source>
        <dbReference type="EMBL" id="MDX8418746.1"/>
    </source>
</evidence>
<dbReference type="PANTHER" id="PTHR38445:SF9">
    <property type="entry name" value="HTH-TYPE TRANSCRIPTIONAL REPRESSOR YTRA"/>
    <property type="match status" value="1"/>
</dbReference>
<dbReference type="InterPro" id="IPR000524">
    <property type="entry name" value="Tscrpt_reg_HTH_GntR"/>
</dbReference>
<keyword evidence="2" id="KW-0238">DNA-binding</keyword>
<dbReference type="SUPFAM" id="SSF46785">
    <property type="entry name" value="Winged helix' DNA-binding domain"/>
    <property type="match status" value="1"/>
</dbReference>
<dbReference type="CDD" id="cd07377">
    <property type="entry name" value="WHTH_GntR"/>
    <property type="match status" value="1"/>
</dbReference>
<dbReference type="Pfam" id="PF00392">
    <property type="entry name" value="GntR"/>
    <property type="match status" value="1"/>
</dbReference>
<dbReference type="EMBL" id="JALBUR010000002">
    <property type="protein sequence ID" value="MDX8418746.1"/>
    <property type="molecule type" value="Genomic_DNA"/>
</dbReference>
<dbReference type="AlphaFoldDB" id="A0AB35U0U2"/>
<protein>
    <submittedName>
        <fullName evidence="5">GntR family transcriptional regulator</fullName>
    </submittedName>
</protein>
<dbReference type="SMART" id="SM00345">
    <property type="entry name" value="HTH_GNTR"/>
    <property type="match status" value="1"/>
</dbReference>
<sequence>MKYDTSMPIYLQVVHQIEKEIASGKRKPGEKMPSTRDLAIAFQINPNTASRVYQVLESEHICMTRRGLGTFVSEDADMVKNIRNQMAKESVDRLISSLKELDYSEEEMIQMIRENWKDA</sequence>
<dbReference type="InterPro" id="IPR036388">
    <property type="entry name" value="WH-like_DNA-bd_sf"/>
</dbReference>
<dbReference type="Gene3D" id="1.10.10.10">
    <property type="entry name" value="Winged helix-like DNA-binding domain superfamily/Winged helix DNA-binding domain"/>
    <property type="match status" value="1"/>
</dbReference>
<dbReference type="Proteomes" id="UP001286174">
    <property type="component" value="Unassembled WGS sequence"/>
</dbReference>
<accession>A0AB35U0U2</accession>
<evidence type="ECO:0000313" key="6">
    <source>
        <dbReference type="Proteomes" id="UP001286174"/>
    </source>
</evidence>
<feature type="domain" description="HTH gntR-type" evidence="4">
    <location>
        <begin position="7"/>
        <end position="75"/>
    </location>
</feature>
<keyword evidence="6" id="KW-1185">Reference proteome</keyword>
<evidence type="ECO:0000256" key="2">
    <source>
        <dbReference type="ARBA" id="ARBA00023125"/>
    </source>
</evidence>
<organism evidence="5 6">
    <name type="scientific">Grylomicrobium aquisgranensis</name>
    <dbReference type="NCBI Taxonomy" id="2926318"/>
    <lineage>
        <taxon>Bacteria</taxon>
        <taxon>Bacillati</taxon>
        <taxon>Bacillota</taxon>
        <taxon>Erysipelotrichia</taxon>
        <taxon>Erysipelotrichales</taxon>
        <taxon>Erysipelotrichaceae</taxon>
        <taxon>Grylomicrobium</taxon>
    </lineage>
</organism>
<name>A0AB35U0U2_9FIRM</name>
<dbReference type="GO" id="GO:0003700">
    <property type="term" value="F:DNA-binding transcription factor activity"/>
    <property type="evidence" value="ECO:0007669"/>
    <property type="project" value="InterPro"/>
</dbReference>
<dbReference type="RefSeq" id="WP_370595379.1">
    <property type="nucleotide sequence ID" value="NZ_JALBUR010000002.1"/>
</dbReference>
<gene>
    <name evidence="5" type="ORF">MOZ60_01405</name>
</gene>
<dbReference type="GO" id="GO:0003677">
    <property type="term" value="F:DNA binding"/>
    <property type="evidence" value="ECO:0007669"/>
    <property type="project" value="UniProtKB-KW"/>
</dbReference>
<dbReference type="InterPro" id="IPR036390">
    <property type="entry name" value="WH_DNA-bd_sf"/>
</dbReference>
<keyword evidence="1" id="KW-0805">Transcription regulation</keyword>
<reference evidence="5 6" key="1">
    <citation type="submission" date="2022-03" db="EMBL/GenBank/DDBJ databases">
        <title>Novel taxa within the pig intestine.</title>
        <authorList>
            <person name="Wylensek D."/>
            <person name="Bishof K."/>
            <person name="Afrizal A."/>
            <person name="Clavel T."/>
        </authorList>
    </citation>
    <scope>NUCLEOTIDE SEQUENCE [LARGE SCALE GENOMIC DNA]</scope>
    <source>
        <strain evidence="5 6">CLA-KB-P133</strain>
    </source>
</reference>
<proteinExistence type="predicted"/>
<comment type="caution">
    <text evidence="5">The sequence shown here is derived from an EMBL/GenBank/DDBJ whole genome shotgun (WGS) entry which is preliminary data.</text>
</comment>
<keyword evidence="3" id="KW-0804">Transcription</keyword>
<dbReference type="PANTHER" id="PTHR38445">
    <property type="entry name" value="HTH-TYPE TRANSCRIPTIONAL REPRESSOR YTRA"/>
    <property type="match status" value="1"/>
</dbReference>
<dbReference type="PROSITE" id="PS50949">
    <property type="entry name" value="HTH_GNTR"/>
    <property type="match status" value="1"/>
</dbReference>